<protein>
    <submittedName>
        <fullName evidence="2">Uncharacterized protein</fullName>
    </submittedName>
</protein>
<gene>
    <name evidence="2" type="ORF">EJ08DRAFT_695054</name>
</gene>
<dbReference type="Proteomes" id="UP000800235">
    <property type="component" value="Unassembled WGS sequence"/>
</dbReference>
<organism evidence="2 3">
    <name type="scientific">Tothia fuscella</name>
    <dbReference type="NCBI Taxonomy" id="1048955"/>
    <lineage>
        <taxon>Eukaryota</taxon>
        <taxon>Fungi</taxon>
        <taxon>Dikarya</taxon>
        <taxon>Ascomycota</taxon>
        <taxon>Pezizomycotina</taxon>
        <taxon>Dothideomycetes</taxon>
        <taxon>Pleosporomycetidae</taxon>
        <taxon>Venturiales</taxon>
        <taxon>Cylindrosympodiaceae</taxon>
        <taxon>Tothia</taxon>
    </lineage>
</organism>
<comment type="caution">
    <text evidence="2">The sequence shown here is derived from an EMBL/GenBank/DDBJ whole genome shotgun (WGS) entry which is preliminary data.</text>
</comment>
<keyword evidence="3" id="KW-1185">Reference proteome</keyword>
<dbReference type="EMBL" id="MU007023">
    <property type="protein sequence ID" value="KAF2433024.1"/>
    <property type="molecule type" value="Genomic_DNA"/>
</dbReference>
<feature type="compositionally biased region" description="Basic and acidic residues" evidence="1">
    <location>
        <begin position="361"/>
        <end position="386"/>
    </location>
</feature>
<accession>A0A9P4TZZ1</accession>
<feature type="region of interest" description="Disordered" evidence="1">
    <location>
        <begin position="348"/>
        <end position="386"/>
    </location>
</feature>
<evidence type="ECO:0000313" key="3">
    <source>
        <dbReference type="Proteomes" id="UP000800235"/>
    </source>
</evidence>
<evidence type="ECO:0000313" key="2">
    <source>
        <dbReference type="EMBL" id="KAF2433024.1"/>
    </source>
</evidence>
<dbReference type="AlphaFoldDB" id="A0A9P4TZZ1"/>
<name>A0A9P4TZZ1_9PEZI</name>
<proteinExistence type="predicted"/>
<evidence type="ECO:0000256" key="1">
    <source>
        <dbReference type="SAM" id="MobiDB-lite"/>
    </source>
</evidence>
<reference evidence="2" key="1">
    <citation type="journal article" date="2020" name="Stud. Mycol.">
        <title>101 Dothideomycetes genomes: a test case for predicting lifestyles and emergence of pathogens.</title>
        <authorList>
            <person name="Haridas S."/>
            <person name="Albert R."/>
            <person name="Binder M."/>
            <person name="Bloem J."/>
            <person name="Labutti K."/>
            <person name="Salamov A."/>
            <person name="Andreopoulos B."/>
            <person name="Baker S."/>
            <person name="Barry K."/>
            <person name="Bills G."/>
            <person name="Bluhm B."/>
            <person name="Cannon C."/>
            <person name="Castanera R."/>
            <person name="Culley D."/>
            <person name="Daum C."/>
            <person name="Ezra D."/>
            <person name="Gonzalez J."/>
            <person name="Henrissat B."/>
            <person name="Kuo A."/>
            <person name="Liang C."/>
            <person name="Lipzen A."/>
            <person name="Lutzoni F."/>
            <person name="Magnuson J."/>
            <person name="Mondo S."/>
            <person name="Nolan M."/>
            <person name="Ohm R."/>
            <person name="Pangilinan J."/>
            <person name="Park H.-J."/>
            <person name="Ramirez L."/>
            <person name="Alfaro M."/>
            <person name="Sun H."/>
            <person name="Tritt A."/>
            <person name="Yoshinaga Y."/>
            <person name="Zwiers L.-H."/>
            <person name="Turgeon B."/>
            <person name="Goodwin S."/>
            <person name="Spatafora J."/>
            <person name="Crous P."/>
            <person name="Grigoriev I."/>
        </authorList>
    </citation>
    <scope>NUCLEOTIDE SEQUENCE</scope>
    <source>
        <strain evidence="2">CBS 130266</strain>
    </source>
</reference>
<sequence length="386" mass="44694">MSYPNSPRTWRSEMPAYPRISSEVLGNAGIIRLLANSRNPSSTSPVTLDRATVTIGAEVFYEQQLVAYKGRLLIFGDMPLHGEKVDGVSWRPKKVKLDPSLAEEWKVRNWSGITYRDTSEATRVSFTMNIMAFPTEIRVLHTALVMDDQLLFEPHITHFKSNEPRLRPISYEHSFLLVNKAIAEQYHKLLTENAIHRFVLDHQLPTIAESWPEAQVCRTITRLLLIIGVGHLPYDPRNPEYLSKFQAFSEALQMFVVKFRKVYDIEVLWRQRWDCRDHDRTYQFTSFLRTLRSLKYITIIYEARSVYRYERRSGGAWNLTGPNKTILGRQRELKDMVKAIDMDLKKGNEAEEVENSTEVAESGKVKMTPEMEMVSKTEKGGTDKET</sequence>